<dbReference type="GO" id="GO:0015629">
    <property type="term" value="C:actin cytoskeleton"/>
    <property type="evidence" value="ECO:0007669"/>
    <property type="project" value="TreeGrafter"/>
</dbReference>
<dbReference type="PRINTS" id="PR00888">
    <property type="entry name" value="SM22CALPONIN"/>
</dbReference>
<dbReference type="SMART" id="SM00033">
    <property type="entry name" value="CH"/>
    <property type="match status" value="1"/>
</dbReference>
<proteinExistence type="inferred from homology"/>
<dbReference type="GO" id="GO:0051015">
    <property type="term" value="F:actin filament binding"/>
    <property type="evidence" value="ECO:0007669"/>
    <property type="project" value="TreeGrafter"/>
</dbReference>
<comment type="similarity">
    <text evidence="1">Belongs to the calponin family.</text>
</comment>
<evidence type="ECO:0000313" key="4">
    <source>
        <dbReference type="Proteomes" id="UP000597762"/>
    </source>
</evidence>
<dbReference type="Pfam" id="PF00307">
    <property type="entry name" value="CH"/>
    <property type="match status" value="1"/>
</dbReference>
<feature type="domain" description="Calponin-homology (CH)" evidence="2">
    <location>
        <begin position="23"/>
        <end position="140"/>
    </location>
</feature>
<accession>A0A812DBR6</accession>
<reference evidence="3" key="1">
    <citation type="submission" date="2021-01" db="EMBL/GenBank/DDBJ databases">
        <authorList>
            <person name="Li R."/>
            <person name="Bekaert M."/>
        </authorList>
    </citation>
    <scope>NUCLEOTIDE SEQUENCE</scope>
    <source>
        <strain evidence="3">Farmed</strain>
    </source>
</reference>
<dbReference type="GO" id="GO:0007015">
    <property type="term" value="P:actin filament organization"/>
    <property type="evidence" value="ECO:0007669"/>
    <property type="project" value="TreeGrafter"/>
</dbReference>
<gene>
    <name evidence="3" type="ORF">SPHA_50840</name>
</gene>
<dbReference type="AlphaFoldDB" id="A0A812DBR6"/>
<sequence>MHRATKSGLGAEAHAKIVAKYDPNQASECLTWVQTILANNDPPINFDTNGDRQNFNAVLEDGYVLANLINALEPDSIPSGKLKTRPKMQFKKMELIDLFLVKMKSYGVPDHERFATIDLTESQDLNQVVICLQALARKARTKGHVGFGPKESEANIRNFTEDQLKAGQNVISLQYGSNAGASQAGMNFGKTRMILD</sequence>
<dbReference type="PRINTS" id="PR00890">
    <property type="entry name" value="TRANSGELIN"/>
</dbReference>
<keyword evidence="4" id="KW-1185">Reference proteome</keyword>
<name>A0A812DBR6_ACAPH</name>
<dbReference type="PROSITE" id="PS51122">
    <property type="entry name" value="CALPONIN_2"/>
    <property type="match status" value="1"/>
</dbReference>
<organism evidence="3 4">
    <name type="scientific">Acanthosepion pharaonis</name>
    <name type="common">Pharaoh cuttlefish</name>
    <name type="synonym">Sepia pharaonis</name>
    <dbReference type="NCBI Taxonomy" id="158019"/>
    <lineage>
        <taxon>Eukaryota</taxon>
        <taxon>Metazoa</taxon>
        <taxon>Spiralia</taxon>
        <taxon>Lophotrochozoa</taxon>
        <taxon>Mollusca</taxon>
        <taxon>Cephalopoda</taxon>
        <taxon>Coleoidea</taxon>
        <taxon>Decapodiformes</taxon>
        <taxon>Sepiida</taxon>
        <taxon>Sepiina</taxon>
        <taxon>Sepiidae</taxon>
        <taxon>Acanthosepion</taxon>
    </lineage>
</organism>
<dbReference type="InterPro" id="IPR000557">
    <property type="entry name" value="Calponin_repeat"/>
</dbReference>
<dbReference type="SUPFAM" id="SSF47576">
    <property type="entry name" value="Calponin-homology domain, CH-domain"/>
    <property type="match status" value="1"/>
</dbReference>
<evidence type="ECO:0000256" key="1">
    <source>
        <dbReference type="ARBA" id="ARBA00009631"/>
    </source>
</evidence>
<dbReference type="InterPro" id="IPR050606">
    <property type="entry name" value="Calponin-like"/>
</dbReference>
<dbReference type="Gene3D" id="1.10.418.10">
    <property type="entry name" value="Calponin-like domain"/>
    <property type="match status" value="1"/>
</dbReference>
<evidence type="ECO:0000259" key="2">
    <source>
        <dbReference type="PROSITE" id="PS50021"/>
    </source>
</evidence>
<dbReference type="InterPro" id="IPR001715">
    <property type="entry name" value="CH_dom"/>
</dbReference>
<dbReference type="PROSITE" id="PS50021">
    <property type="entry name" value="CH"/>
    <property type="match status" value="1"/>
</dbReference>
<dbReference type="InterPro" id="IPR003096">
    <property type="entry name" value="SM22_calponin"/>
</dbReference>
<comment type="caution">
    <text evidence="3">The sequence shown here is derived from an EMBL/GenBank/DDBJ whole genome shotgun (WGS) entry which is preliminary data.</text>
</comment>
<dbReference type="OrthoDB" id="21595at2759"/>
<protein>
    <submittedName>
        <fullName evidence="3">TAGLN</fullName>
    </submittedName>
</protein>
<dbReference type="Pfam" id="PF00402">
    <property type="entry name" value="Calponin"/>
    <property type="match status" value="1"/>
</dbReference>
<dbReference type="PANTHER" id="PTHR47385:SF14">
    <property type="entry name" value="TRANSGELIN"/>
    <property type="match status" value="1"/>
</dbReference>
<dbReference type="EMBL" id="CAHIKZ030003023">
    <property type="protein sequence ID" value="CAE1295289.1"/>
    <property type="molecule type" value="Genomic_DNA"/>
</dbReference>
<dbReference type="InterPro" id="IPR036872">
    <property type="entry name" value="CH_dom_sf"/>
</dbReference>
<evidence type="ECO:0000313" key="3">
    <source>
        <dbReference type="EMBL" id="CAE1295289.1"/>
    </source>
</evidence>
<dbReference type="Proteomes" id="UP000597762">
    <property type="component" value="Unassembled WGS sequence"/>
</dbReference>
<dbReference type="PANTHER" id="PTHR47385">
    <property type="entry name" value="CALPONIN"/>
    <property type="match status" value="1"/>
</dbReference>